<keyword evidence="7" id="KW-0443">Lipid metabolism</keyword>
<comment type="similarity">
    <text evidence="2">In the central section; belongs to the 3-hydroxyacyl-CoA dehydrogenase family.</text>
</comment>
<dbReference type="GO" id="GO:0004300">
    <property type="term" value="F:enoyl-CoA hydratase activity"/>
    <property type="evidence" value="ECO:0007669"/>
    <property type="project" value="TreeGrafter"/>
</dbReference>
<dbReference type="InterPro" id="IPR006108">
    <property type="entry name" value="3HC_DH_C"/>
</dbReference>
<evidence type="ECO:0000256" key="6">
    <source>
        <dbReference type="ARBA" id="ARBA00023027"/>
    </source>
</evidence>
<dbReference type="OrthoDB" id="5389341at2"/>
<dbReference type="SUPFAM" id="SSF52096">
    <property type="entry name" value="ClpP/crotonase"/>
    <property type="match status" value="1"/>
</dbReference>
<dbReference type="HOGENOM" id="CLU_009834_16_3_6"/>
<evidence type="ECO:0000259" key="11">
    <source>
        <dbReference type="Pfam" id="PF00725"/>
    </source>
</evidence>
<keyword evidence="9" id="KW-0511">Multifunctional enzyme</keyword>
<organism evidence="13 14">
    <name type="scientific">Acinetobacter nectaris CIP 110549</name>
    <dbReference type="NCBI Taxonomy" id="1392540"/>
    <lineage>
        <taxon>Bacteria</taxon>
        <taxon>Pseudomonadati</taxon>
        <taxon>Pseudomonadota</taxon>
        <taxon>Gammaproteobacteria</taxon>
        <taxon>Moraxellales</taxon>
        <taxon>Moraxellaceae</taxon>
        <taxon>Acinetobacter</taxon>
    </lineage>
</organism>
<evidence type="ECO:0000256" key="5">
    <source>
        <dbReference type="ARBA" id="ARBA00023002"/>
    </source>
</evidence>
<protein>
    <submittedName>
        <fullName evidence="13">Uncharacterized protein</fullName>
    </submittedName>
</protein>
<keyword evidence="3" id="KW-0276">Fatty acid metabolism</keyword>
<evidence type="ECO:0000256" key="4">
    <source>
        <dbReference type="ARBA" id="ARBA00022963"/>
    </source>
</evidence>
<dbReference type="Proteomes" id="UP000023785">
    <property type="component" value="Unassembled WGS sequence"/>
</dbReference>
<comment type="pathway">
    <text evidence="1">Lipid metabolism; fatty acid beta-oxidation.</text>
</comment>
<sequence>MIHIGNAITVRMLQNGIAEFHFNSQENLVNKFDHATLEDFKAALDAIDSQKDIQGLIVTFAKAYSALDAEVKTYMDYCTKDEITIHDELQELFSLLNRLEALQLPTVAVISENLIGSGFDIALVCDYRVISNTSQLGFLTTDFGVLPTFSATTRLPRLIGLEAAVQFFTAKAPLTLEWAQAYGLVDTITHEEKIIPAALDIIQHAIHGEFDWKKERKEKIAPLQLSPIEQFIAFHTIKTKTFSQNALMHNPASKLLLNTLQNSVLLNANEAFALEIDYFAQAIKRPQIHAVIGSLQTTDFYNTQVLQYADKATPITHTALLGTNTAASQITTEIATRNKSVLLKVSTAEEGNQAVESVRDRLYKKLEKHEISIQELGNALCQVHPTYSYESIAKVDFVIESLNQHPKSKVQAIKEVESQIVTKDTIIASNTSTISITRLAKTLQRPTQFIGMHFLDAISNHQCVEVVYGEETSQETIATSMTFAKALGKTPVLIKDGAGFFIYRTLFPYLNAFENLVEQGVDFQKIDHIMEAFGWHIGPAAMIDQLGTHQFMHMAELLSESYPERMQNDFHGVTSLLHRAERFGYQSCLGFYQYKNQTNKLIDTAVYEIIDPLIPDERETVSHHEIIDRMMLALCNETIRCLEDKTISTAYEADLAMSYIGFPNSKGGPCRYIEQMGIKEYIALCNTYTHLGKIYEAPQMLHDLAKKNQNLFRTGEQ</sequence>
<dbReference type="Pfam" id="PF02737">
    <property type="entry name" value="3HCDH_N"/>
    <property type="match status" value="1"/>
</dbReference>
<dbReference type="eggNOG" id="COG1250">
    <property type="taxonomic scope" value="Bacteria"/>
</dbReference>
<evidence type="ECO:0000313" key="13">
    <source>
        <dbReference type="EMBL" id="ESK38359.1"/>
    </source>
</evidence>
<dbReference type="eggNOG" id="COG1024">
    <property type="taxonomic scope" value="Bacteria"/>
</dbReference>
<dbReference type="PATRIC" id="fig|1392540.3.peg.1828"/>
<dbReference type="PANTHER" id="PTHR43612">
    <property type="entry name" value="TRIFUNCTIONAL ENZYME SUBUNIT ALPHA"/>
    <property type="match status" value="1"/>
</dbReference>
<dbReference type="InterPro" id="IPR050136">
    <property type="entry name" value="FA_oxidation_alpha_subunit"/>
</dbReference>
<dbReference type="Gene3D" id="1.10.1040.50">
    <property type="match status" value="1"/>
</dbReference>
<keyword evidence="14" id="KW-1185">Reference proteome</keyword>
<evidence type="ECO:0000256" key="3">
    <source>
        <dbReference type="ARBA" id="ARBA00022832"/>
    </source>
</evidence>
<dbReference type="InterPro" id="IPR001753">
    <property type="entry name" value="Enoyl-CoA_hydra/iso"/>
</dbReference>
<dbReference type="UniPathway" id="UPA00659"/>
<evidence type="ECO:0000256" key="9">
    <source>
        <dbReference type="ARBA" id="ARBA00023268"/>
    </source>
</evidence>
<evidence type="ECO:0000313" key="14">
    <source>
        <dbReference type="Proteomes" id="UP000023785"/>
    </source>
</evidence>
<feature type="domain" description="3-hydroxyacyl-CoA dehydrogenase C-terminal" evidence="11">
    <location>
        <begin position="499"/>
        <end position="594"/>
    </location>
</feature>
<dbReference type="Gene3D" id="3.90.226.10">
    <property type="entry name" value="2-enoyl-CoA Hydratase, Chain A, domain 1"/>
    <property type="match status" value="1"/>
</dbReference>
<comment type="catalytic activity">
    <reaction evidence="10">
        <text>a (3S)-3-hydroxyacyl-CoA + NAD(+) = a 3-oxoacyl-CoA + NADH + H(+)</text>
        <dbReference type="Rhea" id="RHEA:22432"/>
        <dbReference type="ChEBI" id="CHEBI:15378"/>
        <dbReference type="ChEBI" id="CHEBI:57318"/>
        <dbReference type="ChEBI" id="CHEBI:57540"/>
        <dbReference type="ChEBI" id="CHEBI:57945"/>
        <dbReference type="ChEBI" id="CHEBI:90726"/>
        <dbReference type="EC" id="1.1.1.35"/>
    </reaction>
</comment>
<dbReference type="STRING" id="1392540.P256_01893"/>
<name>V2USQ4_9GAMM</name>
<evidence type="ECO:0000256" key="1">
    <source>
        <dbReference type="ARBA" id="ARBA00005005"/>
    </source>
</evidence>
<dbReference type="PANTHER" id="PTHR43612:SF3">
    <property type="entry name" value="TRIFUNCTIONAL ENZYME SUBUNIT ALPHA, MITOCHONDRIAL"/>
    <property type="match status" value="1"/>
</dbReference>
<comment type="caution">
    <text evidence="13">The sequence shown here is derived from an EMBL/GenBank/DDBJ whole genome shotgun (WGS) entry which is preliminary data.</text>
</comment>
<evidence type="ECO:0000256" key="2">
    <source>
        <dbReference type="ARBA" id="ARBA00007005"/>
    </source>
</evidence>
<proteinExistence type="inferred from homology"/>
<dbReference type="CDD" id="cd06558">
    <property type="entry name" value="crotonase-like"/>
    <property type="match status" value="1"/>
</dbReference>
<dbReference type="AlphaFoldDB" id="V2USQ4"/>
<dbReference type="InterPro" id="IPR029045">
    <property type="entry name" value="ClpP/crotonase-like_dom_sf"/>
</dbReference>
<dbReference type="RefSeq" id="WP_023273516.1">
    <property type="nucleotide sequence ID" value="NZ_KI530734.1"/>
</dbReference>
<dbReference type="InterPro" id="IPR036291">
    <property type="entry name" value="NAD(P)-bd_dom_sf"/>
</dbReference>
<dbReference type="InterPro" id="IPR006176">
    <property type="entry name" value="3-OHacyl-CoA_DH_NAD-bd"/>
</dbReference>
<evidence type="ECO:0000259" key="12">
    <source>
        <dbReference type="Pfam" id="PF02737"/>
    </source>
</evidence>
<feature type="domain" description="3-hydroxyacyl-CoA dehydrogenase NAD binding" evidence="12">
    <location>
        <begin position="319"/>
        <end position="496"/>
    </location>
</feature>
<dbReference type="Gene3D" id="3.40.50.720">
    <property type="entry name" value="NAD(P)-binding Rossmann-like Domain"/>
    <property type="match status" value="1"/>
</dbReference>
<keyword evidence="4" id="KW-0442">Lipid degradation</keyword>
<keyword evidence="6" id="KW-0520">NAD</keyword>
<reference evidence="13 14" key="1">
    <citation type="submission" date="2013-10" db="EMBL/GenBank/DDBJ databases">
        <title>The Genome Sequence of Acinetobacter nectaris CIP 110549.</title>
        <authorList>
            <consortium name="The Broad Institute Genomics Platform"/>
            <consortium name="The Broad Institute Genome Sequencing Center for Infectious Disease"/>
            <person name="Cerqueira G."/>
            <person name="Feldgarden M."/>
            <person name="Courvalin P."/>
            <person name="Grillot-Courvalin C."/>
            <person name="Clermont D."/>
            <person name="Rocha E."/>
            <person name="Yoon E.-J."/>
            <person name="Nemec A."/>
            <person name="Young S.K."/>
            <person name="Zeng Q."/>
            <person name="Gargeya S."/>
            <person name="Fitzgerald M."/>
            <person name="Abouelleil A."/>
            <person name="Alvarado L."/>
            <person name="Berlin A.M."/>
            <person name="Chapman S.B."/>
            <person name="Gainer-Dewar J."/>
            <person name="Goldberg J."/>
            <person name="Gnerre S."/>
            <person name="Griggs A."/>
            <person name="Gujja S."/>
            <person name="Hansen M."/>
            <person name="Howarth C."/>
            <person name="Imamovic A."/>
            <person name="Ireland A."/>
            <person name="Larimer J."/>
            <person name="McCowan C."/>
            <person name="Murphy C."/>
            <person name="Pearson M."/>
            <person name="Poon T.W."/>
            <person name="Priest M."/>
            <person name="Roberts A."/>
            <person name="Saif S."/>
            <person name="Shea T."/>
            <person name="Sykes S."/>
            <person name="Wortman J."/>
            <person name="Nusbaum C."/>
            <person name="Birren B."/>
        </authorList>
    </citation>
    <scope>NUCLEOTIDE SEQUENCE [LARGE SCALE GENOMIC DNA]</scope>
    <source>
        <strain evidence="13 14">CIP 110549</strain>
    </source>
</reference>
<dbReference type="InterPro" id="IPR008927">
    <property type="entry name" value="6-PGluconate_DH-like_C_sf"/>
</dbReference>
<accession>V2USQ4</accession>
<gene>
    <name evidence="13" type="ORF">P256_01893</name>
</gene>
<dbReference type="SUPFAM" id="SSF51735">
    <property type="entry name" value="NAD(P)-binding Rossmann-fold domains"/>
    <property type="match status" value="1"/>
</dbReference>
<dbReference type="EMBL" id="AYER01000007">
    <property type="protein sequence ID" value="ESK38359.1"/>
    <property type="molecule type" value="Genomic_DNA"/>
</dbReference>
<keyword evidence="5" id="KW-0560">Oxidoreductase</keyword>
<evidence type="ECO:0000256" key="8">
    <source>
        <dbReference type="ARBA" id="ARBA00023239"/>
    </source>
</evidence>
<dbReference type="Pfam" id="PF00378">
    <property type="entry name" value="ECH_1"/>
    <property type="match status" value="1"/>
</dbReference>
<evidence type="ECO:0000256" key="7">
    <source>
        <dbReference type="ARBA" id="ARBA00023098"/>
    </source>
</evidence>
<keyword evidence="8" id="KW-0456">Lyase</keyword>
<dbReference type="SUPFAM" id="SSF48179">
    <property type="entry name" value="6-phosphogluconate dehydrogenase C-terminal domain-like"/>
    <property type="match status" value="2"/>
</dbReference>
<dbReference type="GO" id="GO:0016509">
    <property type="term" value="F:long-chain (3S)-3-hydroxyacyl-CoA dehydrogenase (NAD+) activity"/>
    <property type="evidence" value="ECO:0007669"/>
    <property type="project" value="TreeGrafter"/>
</dbReference>
<dbReference type="GO" id="GO:0006635">
    <property type="term" value="P:fatty acid beta-oxidation"/>
    <property type="evidence" value="ECO:0007669"/>
    <property type="project" value="UniProtKB-UniPathway"/>
</dbReference>
<dbReference type="GO" id="GO:0070403">
    <property type="term" value="F:NAD+ binding"/>
    <property type="evidence" value="ECO:0007669"/>
    <property type="project" value="InterPro"/>
</dbReference>
<evidence type="ECO:0000256" key="10">
    <source>
        <dbReference type="ARBA" id="ARBA00049556"/>
    </source>
</evidence>
<dbReference type="Pfam" id="PF00725">
    <property type="entry name" value="3HCDH"/>
    <property type="match status" value="1"/>
</dbReference>